<keyword evidence="3" id="KW-1185">Reference proteome</keyword>
<dbReference type="Pfam" id="PF00462">
    <property type="entry name" value="Glutaredoxin"/>
    <property type="match status" value="1"/>
</dbReference>
<name>A0A7W8EQE8_9HYPH</name>
<dbReference type="InterPro" id="IPR002109">
    <property type="entry name" value="Glutaredoxin"/>
</dbReference>
<gene>
    <name evidence="2" type="ORF">HNQ68_002099</name>
</gene>
<dbReference type="Proteomes" id="UP000531231">
    <property type="component" value="Unassembled WGS sequence"/>
</dbReference>
<sequence length="104" mass="11457">MSHSEKGKKMNAGTPQLLIYTTPTCPDCHALKHWLAQQKIAYEERDLTDPLIGEEAKTRTGVRVAPISIVGDQVFYGTFLSQKPGLMKALGLSDAQLKTSEAQR</sequence>
<comment type="caution">
    <text evidence="2">The sequence shown here is derived from an EMBL/GenBank/DDBJ whole genome shotgun (WGS) entry which is preliminary data.</text>
</comment>
<dbReference type="InterPro" id="IPR036249">
    <property type="entry name" value="Thioredoxin-like_sf"/>
</dbReference>
<evidence type="ECO:0000313" key="3">
    <source>
        <dbReference type="Proteomes" id="UP000531231"/>
    </source>
</evidence>
<dbReference type="PROSITE" id="PS51354">
    <property type="entry name" value="GLUTAREDOXIN_2"/>
    <property type="match status" value="1"/>
</dbReference>
<dbReference type="CDD" id="cd02976">
    <property type="entry name" value="NrdH"/>
    <property type="match status" value="1"/>
</dbReference>
<accession>A0A7W8EQE8</accession>
<dbReference type="SUPFAM" id="SSF52833">
    <property type="entry name" value="Thioredoxin-like"/>
    <property type="match status" value="1"/>
</dbReference>
<dbReference type="EMBL" id="JACHIL010000003">
    <property type="protein sequence ID" value="MBB5091558.1"/>
    <property type="molecule type" value="Genomic_DNA"/>
</dbReference>
<evidence type="ECO:0000313" key="2">
    <source>
        <dbReference type="EMBL" id="MBB5091558.1"/>
    </source>
</evidence>
<reference evidence="2 3" key="1">
    <citation type="submission" date="2020-08" db="EMBL/GenBank/DDBJ databases">
        <title>Genomic Encyclopedia of Type Strains, Phase IV (KMG-IV): sequencing the most valuable type-strain genomes for metagenomic binning, comparative biology and taxonomic classification.</title>
        <authorList>
            <person name="Goeker M."/>
        </authorList>
    </citation>
    <scope>NUCLEOTIDE SEQUENCE [LARGE SCALE GENOMIC DNA]</scope>
    <source>
        <strain evidence="2 3">DSM 25620</strain>
    </source>
</reference>
<protein>
    <submittedName>
        <fullName evidence="2">Glutaredoxin</fullName>
    </submittedName>
</protein>
<proteinExistence type="predicted"/>
<organism evidence="2 3">
    <name type="scientific">Pseudochrobactrum saccharolyticum</name>
    <dbReference type="NCBI Taxonomy" id="354352"/>
    <lineage>
        <taxon>Bacteria</taxon>
        <taxon>Pseudomonadati</taxon>
        <taxon>Pseudomonadota</taxon>
        <taxon>Alphaproteobacteria</taxon>
        <taxon>Hyphomicrobiales</taxon>
        <taxon>Brucellaceae</taxon>
        <taxon>Pseudochrobactrum</taxon>
    </lineage>
</organism>
<dbReference type="Gene3D" id="3.40.30.10">
    <property type="entry name" value="Glutaredoxin"/>
    <property type="match status" value="1"/>
</dbReference>
<evidence type="ECO:0000259" key="1">
    <source>
        <dbReference type="Pfam" id="PF00462"/>
    </source>
</evidence>
<dbReference type="AlphaFoldDB" id="A0A7W8EQE8"/>
<dbReference type="RefSeq" id="WP_425499963.1">
    <property type="nucleotide sequence ID" value="NZ_JACHIL010000003.1"/>
</dbReference>
<feature type="domain" description="Glutaredoxin" evidence="1">
    <location>
        <begin position="18"/>
        <end position="73"/>
    </location>
</feature>